<dbReference type="EMBL" id="AP009384">
    <property type="protein sequence ID" value="BAF87384.1"/>
    <property type="molecule type" value="Genomic_DNA"/>
</dbReference>
<dbReference type="HOGENOM" id="CLU_001265_61_5_5"/>
<feature type="transmembrane region" description="Helical" evidence="7">
    <location>
        <begin position="136"/>
        <end position="159"/>
    </location>
</feature>
<feature type="region of interest" description="Disordered" evidence="6">
    <location>
        <begin position="1"/>
        <end position="60"/>
    </location>
</feature>
<feature type="transmembrane region" description="Helical" evidence="7">
    <location>
        <begin position="165"/>
        <end position="187"/>
    </location>
</feature>
<dbReference type="PANTHER" id="PTHR43124:SF10">
    <property type="entry name" value="PURINE EFFLUX PUMP PBUE"/>
    <property type="match status" value="1"/>
</dbReference>
<feature type="transmembrane region" description="Helical" evidence="7">
    <location>
        <begin position="269"/>
        <end position="290"/>
    </location>
</feature>
<evidence type="ECO:0000256" key="2">
    <source>
        <dbReference type="ARBA" id="ARBA00022475"/>
    </source>
</evidence>
<reference evidence="10" key="2">
    <citation type="submission" date="2007-04" db="EMBL/GenBank/DDBJ databases">
        <title>Complete genome sequence of the nitrogen-fixing bacterium Azorhizobium caulinodans ORS571.</title>
        <authorList>
            <person name="Lee K.B."/>
            <person name="Backer P.D."/>
            <person name="Aono T."/>
            <person name="Liu C.T."/>
            <person name="Suzuki S."/>
            <person name="Suzuki T."/>
            <person name="Kaneko T."/>
            <person name="Yamada M."/>
            <person name="Tabata S."/>
            <person name="Kupfer D.M."/>
            <person name="Najar F.Z."/>
            <person name="Wiley G.B."/>
            <person name="Roe B."/>
            <person name="Binnewies T."/>
            <person name="Ussery D."/>
            <person name="Vereecke D."/>
            <person name="Gevers D."/>
            <person name="Holsters M."/>
            <person name="Oyaizu H."/>
        </authorList>
    </citation>
    <scope>NUCLEOTIDE SEQUENCE [LARGE SCALE GENOMIC DNA]</scope>
    <source>
        <strain evidence="10">ATCC 43989 / DSM 5975 / JCM 20966 / LMG 6465 / NBRC 14845 / NCIMB 13405 / ORS 571</strain>
    </source>
</reference>
<dbReference type="InterPro" id="IPR036259">
    <property type="entry name" value="MFS_trans_sf"/>
</dbReference>
<feature type="transmembrane region" description="Helical" evidence="7">
    <location>
        <begin position="296"/>
        <end position="323"/>
    </location>
</feature>
<dbReference type="Gene3D" id="1.20.1250.20">
    <property type="entry name" value="MFS general substrate transporter like domains"/>
    <property type="match status" value="2"/>
</dbReference>
<feature type="transmembrane region" description="Helical" evidence="7">
    <location>
        <begin position="335"/>
        <end position="355"/>
    </location>
</feature>
<keyword evidence="10" id="KW-1185">Reference proteome</keyword>
<feature type="transmembrane region" description="Helical" evidence="7">
    <location>
        <begin position="104"/>
        <end position="129"/>
    </location>
</feature>
<feature type="domain" description="Major facilitator superfamily (MFS) profile" evidence="8">
    <location>
        <begin position="70"/>
        <end position="449"/>
    </location>
</feature>
<dbReference type="STRING" id="438753.AZC_1386"/>
<feature type="transmembrane region" description="Helical" evidence="7">
    <location>
        <begin position="387"/>
        <end position="411"/>
    </location>
</feature>
<dbReference type="GO" id="GO:0022857">
    <property type="term" value="F:transmembrane transporter activity"/>
    <property type="evidence" value="ECO:0007669"/>
    <property type="project" value="InterPro"/>
</dbReference>
<dbReference type="eggNOG" id="COG2814">
    <property type="taxonomic scope" value="Bacteria"/>
</dbReference>
<gene>
    <name evidence="9" type="ordered locus">AZC_1386</name>
</gene>
<dbReference type="GO" id="GO:0005886">
    <property type="term" value="C:plasma membrane"/>
    <property type="evidence" value="ECO:0007669"/>
    <property type="project" value="UniProtKB-SubCell"/>
</dbReference>
<feature type="transmembrane region" description="Helical" evidence="7">
    <location>
        <begin position="361"/>
        <end position="380"/>
    </location>
</feature>
<feature type="transmembrane region" description="Helical" evidence="7">
    <location>
        <begin position="194"/>
        <end position="214"/>
    </location>
</feature>
<proteinExistence type="predicted"/>
<reference evidence="9 10" key="6">
    <citation type="journal article" date="2011" name="Appl. Environ. Microbiol.">
        <title>Involvement of the azorhizobial chromosome partition gene (parA) in the onset of bacteroid differentiation during Sesbania rostrata stem nodule development.</title>
        <authorList>
            <person name="Liu CT."/>
            <person name="Lee KB."/>
            <person name="Wang YS."/>
            <person name="Peng MH."/>
            <person name="Lee KT."/>
            <person name="Suzuki S."/>
            <person name="Suzuki T."/>
            <person name="Oyaizu H."/>
        </authorList>
    </citation>
    <scope>NUCLEOTIDE SEQUENCE [LARGE SCALE GENOMIC DNA]</scope>
    <source>
        <strain evidence="10">ATCC 43989 / DSM 5975 / JCM 20966 / LMG 6465 / NBRC 14845 / NCIMB 13405 / ORS 571</strain>
    </source>
</reference>
<dbReference type="KEGG" id="azc:AZC_1386"/>
<evidence type="ECO:0000256" key="5">
    <source>
        <dbReference type="ARBA" id="ARBA00023136"/>
    </source>
</evidence>
<feature type="transmembrane region" description="Helical" evidence="7">
    <location>
        <begin position="417"/>
        <end position="444"/>
    </location>
</feature>
<feature type="compositionally biased region" description="Polar residues" evidence="6">
    <location>
        <begin position="43"/>
        <end position="55"/>
    </location>
</feature>
<feature type="transmembrane region" description="Helical" evidence="7">
    <location>
        <begin position="220"/>
        <end position="244"/>
    </location>
</feature>
<dbReference type="InterPro" id="IPR011701">
    <property type="entry name" value="MFS"/>
</dbReference>
<feature type="transmembrane region" description="Helical" evidence="7">
    <location>
        <begin position="72"/>
        <end position="92"/>
    </location>
</feature>
<evidence type="ECO:0000256" key="7">
    <source>
        <dbReference type="SAM" id="Phobius"/>
    </source>
</evidence>
<feature type="compositionally biased region" description="Basic and acidic residues" evidence="6">
    <location>
        <begin position="32"/>
        <end position="41"/>
    </location>
</feature>
<dbReference type="CDD" id="cd17324">
    <property type="entry name" value="MFS_NepI_like"/>
    <property type="match status" value="1"/>
</dbReference>
<keyword evidence="5 7" id="KW-0472">Membrane</keyword>
<dbReference type="InterPro" id="IPR050189">
    <property type="entry name" value="MFS_Efflux_Transporters"/>
</dbReference>
<dbReference type="PANTHER" id="PTHR43124">
    <property type="entry name" value="PURINE EFFLUX PUMP PBUE"/>
    <property type="match status" value="1"/>
</dbReference>
<reference evidence="9 10" key="1">
    <citation type="journal article" date="2007" name="Appl. Environ. Microbiol.">
        <title>Rhizobial factors required for stem nodule maturation and maintenance in Sesbania rostrata-Azorhizobium caulinodans ORS571 symbiosis.</title>
        <authorList>
            <person name="Suzuki S."/>
            <person name="Aono T."/>
            <person name="Lee KB."/>
            <person name="Suzuki T."/>
            <person name="Liu CT."/>
            <person name="Miwa H."/>
            <person name="Wakao S."/>
            <person name="Iki T."/>
            <person name="Oyaizu H."/>
        </authorList>
    </citation>
    <scope>NUCLEOTIDE SEQUENCE [LARGE SCALE GENOMIC DNA]</scope>
    <source>
        <strain evidence="10">ATCC 43989 / DSM 5975 / JCM 20966 / LMG 6465 / NBRC 14845 / NCIMB 13405 / ORS 571</strain>
    </source>
</reference>
<comment type="subcellular location">
    <subcellularLocation>
        <location evidence="1">Cell membrane</location>
        <topology evidence="1">Multi-pass membrane protein</topology>
    </subcellularLocation>
</comment>
<dbReference type="AlphaFoldDB" id="A8I1J6"/>
<evidence type="ECO:0000259" key="8">
    <source>
        <dbReference type="PROSITE" id="PS50850"/>
    </source>
</evidence>
<keyword evidence="2" id="KW-1003">Cell membrane</keyword>
<name>A8I1J6_AZOC5</name>
<evidence type="ECO:0000313" key="9">
    <source>
        <dbReference type="EMBL" id="BAF87384.1"/>
    </source>
</evidence>
<accession>A8I1J6</accession>
<evidence type="ECO:0000256" key="4">
    <source>
        <dbReference type="ARBA" id="ARBA00022989"/>
    </source>
</evidence>
<protein>
    <submittedName>
        <fullName evidence="9">Putative transmembrane efflux protein</fullName>
    </submittedName>
</protein>
<dbReference type="Pfam" id="PF07690">
    <property type="entry name" value="MFS_1"/>
    <property type="match status" value="1"/>
</dbReference>
<dbReference type="SUPFAM" id="SSF103473">
    <property type="entry name" value="MFS general substrate transporter"/>
    <property type="match status" value="1"/>
</dbReference>
<keyword evidence="3 7" id="KW-0812">Transmembrane</keyword>
<reference evidence="9 10" key="4">
    <citation type="journal article" date="2009" name="Appl. Environ. Microbiol.">
        <title>Comparative genome-wide transcriptional profiling of Azorhizobium caulinodans ORS571 grown under free-living and symbiotic conditions.</title>
        <authorList>
            <person name="Tsukada S."/>
            <person name="Aono T."/>
            <person name="Akiba N."/>
            <person name="Lee KB."/>
            <person name="Liu CT."/>
            <person name="Toyazaki H."/>
            <person name="Oyaizu H."/>
        </authorList>
    </citation>
    <scope>NUCLEOTIDE SEQUENCE [LARGE SCALE GENOMIC DNA]</scope>
    <source>
        <strain evidence="10">ATCC 43989 / DSM 5975 / JCM 20966 / LMG 6465 / NBRC 14845 / NCIMB 13405 / ORS 571</strain>
    </source>
</reference>
<dbReference type="InterPro" id="IPR020846">
    <property type="entry name" value="MFS_dom"/>
</dbReference>
<organism evidence="9 10">
    <name type="scientific">Azorhizobium caulinodans (strain ATCC 43989 / DSM 5975 / JCM 20966 / LMG 6465 / NBRC 14845 / NCIMB 13405 / ORS 571)</name>
    <dbReference type="NCBI Taxonomy" id="438753"/>
    <lineage>
        <taxon>Bacteria</taxon>
        <taxon>Pseudomonadati</taxon>
        <taxon>Pseudomonadota</taxon>
        <taxon>Alphaproteobacteria</taxon>
        <taxon>Hyphomicrobiales</taxon>
        <taxon>Xanthobacteraceae</taxon>
        <taxon>Azorhizobium</taxon>
    </lineage>
</organism>
<evidence type="ECO:0000256" key="3">
    <source>
        <dbReference type="ARBA" id="ARBA00022692"/>
    </source>
</evidence>
<evidence type="ECO:0000256" key="6">
    <source>
        <dbReference type="SAM" id="MobiDB-lite"/>
    </source>
</evidence>
<evidence type="ECO:0000256" key="1">
    <source>
        <dbReference type="ARBA" id="ARBA00004651"/>
    </source>
</evidence>
<dbReference type="PROSITE" id="PS50850">
    <property type="entry name" value="MFS"/>
    <property type="match status" value="1"/>
</dbReference>
<reference evidence="9 10" key="3">
    <citation type="journal article" date="2008" name="BMC Genomics">
        <title>The genome of the versatile nitrogen fixer Azorhizobium caulinodans ORS571.</title>
        <authorList>
            <person name="Lee KB."/>
            <person name="Backer P.D."/>
            <person name="Aono T."/>
            <person name="Liu CT."/>
            <person name="Suzuki S."/>
            <person name="Suzuki T."/>
            <person name="Kaneko T."/>
            <person name="Yamada M."/>
            <person name="Tabata S."/>
            <person name="Kupfer D.M."/>
            <person name="Najar F.Z."/>
            <person name="Wiley G.B."/>
            <person name="Roe B."/>
            <person name="Binnewies T.T."/>
            <person name="Ussery D.W."/>
            <person name="D'Haeze W."/>
            <person name="Herder J.D."/>
            <person name="Gevers D."/>
            <person name="Vereecke D."/>
            <person name="Holsters M."/>
            <person name="Oyaizu H."/>
        </authorList>
    </citation>
    <scope>NUCLEOTIDE SEQUENCE [LARGE SCALE GENOMIC DNA]</scope>
    <source>
        <strain evidence="10">ATCC 43989 / DSM 5975 / JCM 20966 / LMG 6465 / NBRC 14845 / NCIMB 13405 / ORS 571</strain>
    </source>
</reference>
<keyword evidence="4 7" id="KW-1133">Transmembrane helix</keyword>
<dbReference type="Proteomes" id="UP000000270">
    <property type="component" value="Chromosome"/>
</dbReference>
<reference evidence="9 10" key="5">
    <citation type="journal article" date="2010" name="Appl. Environ. Microbiol.">
        <title>phrR-like gene praR of Azorhizobium caulinodans ORS571 is essential for symbiosis with Sesbania rostrata and is involved in expression of reb genes.</title>
        <authorList>
            <person name="Akiba N."/>
            <person name="Aono T."/>
            <person name="Toyazaki H."/>
            <person name="Sato S."/>
            <person name="Oyaizu H."/>
        </authorList>
    </citation>
    <scope>NUCLEOTIDE SEQUENCE [LARGE SCALE GENOMIC DNA]</scope>
    <source>
        <strain evidence="10">ATCC 43989 / DSM 5975 / JCM 20966 / LMG 6465 / NBRC 14845 / NCIMB 13405 / ORS 571</strain>
    </source>
</reference>
<sequence length="454" mass="46139">MASIEAGRVPARMQGPVSVHHPACQAWPGRGEAPHRRDRPEPTSMSTTENTSTGSAAAGIPHEASGSLLPPAFLALGTFAIGTEGFMIAPLLPTIAADLKMSISATATLIVVFTLLLAVSSPISTVLTARLRRRDTLLLAMAIFTAGNLIAAFSSSFATLMMARILMAVASGLYVPGANSLAGVIVPEIKRGRALAIVSGGMTIAIALGLPLGAVVGHAFGWRATFLAVAAMGLTAIIGILLGVRSDAGAGVAVASLSQRLRVVRQTSILRLLGISLFWAMGAYTAYPYIAPYLTAVLGFGPTGISATVSMWGIAAALGVSVGGTLNDRLGSDRVVLGSLIALAAAFAVMALSVLLSPAQALLPVLAAIALWGFSVWSLFPAQMARLIAAGPASEASVALALNTSTMYLGFSIGSAMGAGIIGAGVVWPIGAVAALTEVVAIALDRYRTSQVAS</sequence>
<evidence type="ECO:0000313" key="10">
    <source>
        <dbReference type="Proteomes" id="UP000000270"/>
    </source>
</evidence>